<name>A0ABT8E7L3_9BACL</name>
<dbReference type="RefSeq" id="WP_290399970.1">
    <property type="nucleotide sequence ID" value="NZ_JAUHLN010000002.1"/>
</dbReference>
<keyword evidence="1 2" id="KW-0413">Isomerase</keyword>
<dbReference type="Gene3D" id="2.60.120.10">
    <property type="entry name" value="Jelly Rolls"/>
    <property type="match status" value="2"/>
</dbReference>
<proteinExistence type="predicted"/>
<dbReference type="EMBL" id="JAUHLN010000002">
    <property type="protein sequence ID" value="MDN4073880.1"/>
    <property type="molecule type" value="Genomic_DNA"/>
</dbReference>
<dbReference type="InterPro" id="IPR021120">
    <property type="entry name" value="KduI/IolB_isomerase"/>
</dbReference>
<dbReference type="PANTHER" id="PTHR39193:SF1">
    <property type="entry name" value="5-DEOXY-GLUCURONATE ISOMERASE"/>
    <property type="match status" value="1"/>
</dbReference>
<keyword evidence="3" id="KW-1185">Reference proteome</keyword>
<dbReference type="InterPro" id="IPR024203">
    <property type="entry name" value="Deoxy-glucuronate_isom_IolB"/>
</dbReference>
<dbReference type="InterPro" id="IPR011051">
    <property type="entry name" value="RmlC_Cupin_sf"/>
</dbReference>
<evidence type="ECO:0000313" key="3">
    <source>
        <dbReference type="Proteomes" id="UP001168694"/>
    </source>
</evidence>
<evidence type="ECO:0000256" key="1">
    <source>
        <dbReference type="ARBA" id="ARBA00023235"/>
    </source>
</evidence>
<dbReference type="SUPFAM" id="SSF51182">
    <property type="entry name" value="RmlC-like cupins"/>
    <property type="match status" value="1"/>
</dbReference>
<accession>A0ABT8E7L3</accession>
<dbReference type="PIRSF" id="PIRSF036628">
    <property type="entry name" value="IolB"/>
    <property type="match status" value="1"/>
</dbReference>
<organism evidence="2 3">
    <name type="scientific">Fictibacillus terranigra</name>
    <dbReference type="NCBI Taxonomy" id="3058424"/>
    <lineage>
        <taxon>Bacteria</taxon>
        <taxon>Bacillati</taxon>
        <taxon>Bacillota</taxon>
        <taxon>Bacilli</taxon>
        <taxon>Bacillales</taxon>
        <taxon>Fictibacillaceae</taxon>
        <taxon>Fictibacillus</taxon>
    </lineage>
</organism>
<reference evidence="2" key="1">
    <citation type="submission" date="2023-06" db="EMBL/GenBank/DDBJ databases">
        <title>Draft Genome Sequences of Representative Paenibacillus Polymyxa, Bacillus cereus, Fictibacillus sp., and Brevibacillus agri Strains Isolated from Amazonian Dark Earth.</title>
        <authorList>
            <person name="Pellegrinetti T.A."/>
            <person name="Cunha I.C.M."/>
            <person name="Chaves M.G."/>
            <person name="Freitas A.S."/>
            <person name="Silva A.V.R."/>
            <person name="Tsai S.M."/>
            <person name="Mendes L.W."/>
        </authorList>
    </citation>
    <scope>NUCLEOTIDE SEQUENCE</scope>
    <source>
        <strain evidence="2">CENA-BCM004</strain>
    </source>
</reference>
<dbReference type="PANTHER" id="PTHR39193">
    <property type="entry name" value="5-DEOXY-GLUCURONATE ISOMERASE"/>
    <property type="match status" value="1"/>
</dbReference>
<protein>
    <submittedName>
        <fullName evidence="2">5-deoxy-glucuronate isomerase</fullName>
    </submittedName>
</protein>
<comment type="caution">
    <text evidence="2">The sequence shown here is derived from an EMBL/GenBank/DDBJ whole genome shotgun (WGS) entry which is preliminary data.</text>
</comment>
<dbReference type="Pfam" id="PF04962">
    <property type="entry name" value="KduI"/>
    <property type="match status" value="1"/>
</dbReference>
<dbReference type="GO" id="GO:0016853">
    <property type="term" value="F:isomerase activity"/>
    <property type="evidence" value="ECO:0007669"/>
    <property type="project" value="UniProtKB-KW"/>
</dbReference>
<sequence>MYEKLGELKEGYTTITDMKTKHTDMLQDIGIYTLSEGSEQVLLDEEKEAAVLLLEGKVVLEWNGESRLIERECLFEEDPWCLHVPKGVEVKITAQSASEVLLQKTDNEKEFEPRLYTPEDCQSTVAGEGVWNGTAERVIRTIFDYTNAPYSNLVIGEVISYPGRWSSYPPHHHDQPEVYYYRFNKPQGFGCAMVGPEAYRVEHNSYITIPGELDHPQATAPGYAMYFCWMIRHLDQNPWTDRIMEEEHKWLLEPGAKIWPESN</sequence>
<gene>
    <name evidence="2" type="ORF">QYF49_12785</name>
</gene>
<dbReference type="Proteomes" id="UP001168694">
    <property type="component" value="Unassembled WGS sequence"/>
</dbReference>
<dbReference type="InterPro" id="IPR014710">
    <property type="entry name" value="RmlC-like_jellyroll"/>
</dbReference>
<evidence type="ECO:0000313" key="2">
    <source>
        <dbReference type="EMBL" id="MDN4073880.1"/>
    </source>
</evidence>